<dbReference type="Gene3D" id="3.30.710.10">
    <property type="entry name" value="Potassium Channel Kv1.1, Chain A"/>
    <property type="match status" value="1"/>
</dbReference>
<organism evidence="3 4">
    <name type="scientific">Linnemannia gamsii</name>
    <dbReference type="NCBI Taxonomy" id="64522"/>
    <lineage>
        <taxon>Eukaryota</taxon>
        <taxon>Fungi</taxon>
        <taxon>Fungi incertae sedis</taxon>
        <taxon>Mucoromycota</taxon>
        <taxon>Mortierellomycotina</taxon>
        <taxon>Mortierellomycetes</taxon>
        <taxon>Mortierellales</taxon>
        <taxon>Mortierellaceae</taxon>
        <taxon>Linnemannia</taxon>
    </lineage>
</organism>
<gene>
    <name evidence="3" type="ORF">BGZ96_002045</name>
</gene>
<accession>A0ABQ7KAB5</accession>
<dbReference type="PANTHER" id="PTHR15600:SF42">
    <property type="entry name" value="SACSIN"/>
    <property type="match status" value="1"/>
</dbReference>
<evidence type="ECO:0000313" key="3">
    <source>
        <dbReference type="EMBL" id="KAG0293931.1"/>
    </source>
</evidence>
<feature type="region of interest" description="Disordered" evidence="1">
    <location>
        <begin position="1977"/>
        <end position="2003"/>
    </location>
</feature>
<feature type="domain" description="BTB" evidence="2">
    <location>
        <begin position="1890"/>
        <end position="1968"/>
    </location>
</feature>
<dbReference type="SUPFAM" id="SSF55874">
    <property type="entry name" value="ATPase domain of HSP90 chaperone/DNA topoisomerase II/histidine kinase"/>
    <property type="match status" value="1"/>
</dbReference>
<dbReference type="PANTHER" id="PTHR15600">
    <property type="entry name" value="SACSIN"/>
    <property type="match status" value="1"/>
</dbReference>
<dbReference type="EMBL" id="JAAAIM010000137">
    <property type="protein sequence ID" value="KAG0293931.1"/>
    <property type="molecule type" value="Genomic_DNA"/>
</dbReference>
<name>A0ABQ7KAB5_9FUNG</name>
<proteinExistence type="predicted"/>
<protein>
    <recommendedName>
        <fullName evidence="2">BTB domain-containing protein</fullName>
    </recommendedName>
</protein>
<dbReference type="InterPro" id="IPR000210">
    <property type="entry name" value="BTB/POZ_dom"/>
</dbReference>
<dbReference type="InterPro" id="IPR036890">
    <property type="entry name" value="HATPase_C_sf"/>
</dbReference>
<dbReference type="Proteomes" id="UP001194696">
    <property type="component" value="Unassembled WGS sequence"/>
</dbReference>
<evidence type="ECO:0000256" key="1">
    <source>
        <dbReference type="SAM" id="MobiDB-lite"/>
    </source>
</evidence>
<comment type="caution">
    <text evidence="3">The sequence shown here is derived from an EMBL/GenBank/DDBJ whole genome shotgun (WGS) entry which is preliminary data.</text>
</comment>
<dbReference type="InterPro" id="IPR052972">
    <property type="entry name" value="Sacsin_chaperone_reg"/>
</dbReference>
<dbReference type="InterPro" id="IPR058210">
    <property type="entry name" value="SACS/Nov_dom"/>
</dbReference>
<dbReference type="InterPro" id="IPR011333">
    <property type="entry name" value="SKP1/BTB/POZ_sf"/>
</dbReference>
<evidence type="ECO:0000313" key="4">
    <source>
        <dbReference type="Proteomes" id="UP001194696"/>
    </source>
</evidence>
<dbReference type="NCBIfam" id="NF047352">
    <property type="entry name" value="P_loop_sacsin"/>
    <property type="match status" value="1"/>
</dbReference>
<dbReference type="PROSITE" id="PS50097">
    <property type="entry name" value="BTB"/>
    <property type="match status" value="1"/>
</dbReference>
<sequence>MPGDVGVMEKVCSTLEQYLDCNVLKTWFLPPASLREFFVDISDPPGILDLLSTIKVNQFACISQQDRGHLANYMAMFLQPTADITKNQQRTLGRLPIYRRYNTTDLEPLNASEKSVPSAVIKQRRLARGYNQSEHPWLSQSVDLFADDQPMREHLRAMLSVSDLPESEYWHVIVKALAERHENDGDADAIMAKLAPTYHVHCTIYDLASILRKLPFVLTTTAAETQSEGSNPSPACRLSLESVVHPSLSAYYPNRTSIFPTGIYCLPPLFGILSELGMYSSFDATFVEKRLKALFSSGGPRMEENREMLEALYGRLNSECSERFLSPELISLLKTVPWVYTGSDSGWRTPGRCRPQKDRALIGDKMPLAEFAFTNDALLSSMGWKSGPPLKIVLDNLFSIIDKHTHHRSANTASSPELLGQESNHVGIDSIDIRPIYQYLSDKIKDPAVFKDVKERLQNKPWVLVSGNFYLVDQVALKMHCDLHPHFVQLPTSNLNDFYLELGVQEHIRQEDVESTISTIASKYQDREPLSDMDADLVYRLLSAIADGENTRSSADLLLLTEDGGLKRAADVVYDDVNVRQGDYGTEDMPYAFLHRRISHEMAKRLLIDTFSERSLQDCRDNLFDPFFQQESIVDRIKGILNDYDPSSIFNEFLQNASDAGATECRFWLDLNRYGTEKVFSEQMAAWQGPALMIYNNAEFSDKDKDFDALCRLGVGNKKENTSKIGRHGLGFNSVYHFTDVPSIVSGSNIGFLDPLMTNLPKSLDRNGIPIAKGGLRCDFRKLNMETHGDQLAPYEEILGSDVRFDMKSHFNGTLFRLPLRKISSEASAPGAKSGSTAATDVGSGFGDGGLTVERIQMMMKGWVEDAKVGMLFLKNIKTIRIMNRSTTDVTVKKTEMSKIERTKTSKSCTSLNSKTPHPPDSIVKVEVFSGDSASSQMAPGAEWLICCDDTLPSNTPKDVRKIAAESYRTPHRGVAILLQNTGLSEFQSQLFVHLPTTISTSLPFHINGDFSLTSNRKSLAGGNEGDENNRIWNSFLIGKCLPETTVRAMELLVTMCPVNPSSPGRNRIGITLTTDDYFKQWPIKPTREFLPFFDAFLRQAHSSPVFPCTMQPTVGKDTTFLSTGIIPPELGSKVIPWLREQTPTICIVPGPVMSVIATEWSKERKMKCEYIDGDFIRRCLSQTPDFIKDNMKTSAEREWILGLAYQPVLHPEVKVLVSSDSLQILPLLNGEWKSLAGDGMYYVATEHERGLLRAEDILIDEDVFSNKELNLVLDKLIEDYMYNVEMLPDEVFASTFLKENPGSLTGKQVKQLWDYIEDDYDDLDTFLDFPILKTAYGTMTTLKKARNGFQISGLPSQSARKFIAFMDLLQELDIPVYDSSAHRNHQFFKEKCLEYSDHRLLNVIVTRWGNSSHPKFTRDEAAGLRELVLACSGTTDRALILSVGELPIWKTQGSTDSSPLIAASGAYYLEGHFDLEGLGEFSKVLCSDDVDDVRIFKAMDAAPLRIAAALTDFVLPKFHSGLLKCEGYIKSTYLDLLRNLFYVCQLQGKGAAASRNVVNTAQCFVARDGSFHRLHYLVVPGETLTESLFEDQPEKFADKDMVMLMSCSIRSIMRSLVTHPKLVLECAEKVLAETLDASANPGNTRVQAFELVKYIYENPEAGGIDWMDAKWKFVPRRDDLEWPYNIKAPVDLPLYMAFSDLVDFSKRDVIWTQRGFFHGDLIPSKAFKTRYPEVQTTNVAFPDVLKHLNVLVRDIAPLWTSTSDQYTLRSILSKVYDFIERHVGNPNFNREWFANHSKSYLQVPYILNGEATTWIWPAQLMFGIDSNIPSHQVVDPKLHEYRNFLLVAGASEIVPVVGEVDVEAGREQGFMEDHIMRRFENQNKRTGFMDIRFKFKEGSDILAHKVVVASASRFTLDPLTRVRSSSAIMDPEALVAETVDLSDYGDIRGAFWGLLYYFYSDKLIQSNGGPVLKYQEESGEPVVAEKSGSDDDEGVSGDRQRKQVKDELAQRVQYLMDLQYVAHQFEVSRLKDLIAQELIMGQKVIHSNVFSIRDHAERNQADNVRKHCDLFIKKNKASVIKYVEGRIHELEVELEKLGWRDESLDEFFECEDTESSDAQVEERERERMIQIEYHNRAKLLLEKLEEKQRNLMELLKEP</sequence>
<evidence type="ECO:0000259" key="2">
    <source>
        <dbReference type="PROSITE" id="PS50097"/>
    </source>
</evidence>
<reference evidence="3 4" key="1">
    <citation type="journal article" date="2020" name="Fungal Divers.">
        <title>Resolving the Mortierellaceae phylogeny through synthesis of multi-gene phylogenetics and phylogenomics.</title>
        <authorList>
            <person name="Vandepol N."/>
            <person name="Liber J."/>
            <person name="Desiro A."/>
            <person name="Na H."/>
            <person name="Kennedy M."/>
            <person name="Barry K."/>
            <person name="Grigoriev I.V."/>
            <person name="Miller A.N."/>
            <person name="O'Donnell K."/>
            <person name="Stajich J.E."/>
            <person name="Bonito G."/>
        </authorList>
    </citation>
    <scope>NUCLEOTIDE SEQUENCE [LARGE SCALE GENOMIC DNA]</scope>
    <source>
        <strain evidence="3 4">AD045</strain>
    </source>
</reference>
<dbReference type="Pfam" id="PF25794">
    <property type="entry name" value="SACS"/>
    <property type="match status" value="1"/>
</dbReference>
<keyword evidence="4" id="KW-1185">Reference proteome</keyword>